<reference evidence="1 2" key="1">
    <citation type="submission" date="2016-02" db="EMBL/GenBank/DDBJ databases">
        <title>Genome analysis of coral dinoflagellate symbionts highlights evolutionary adaptations to a symbiotic lifestyle.</title>
        <authorList>
            <person name="Aranda M."/>
            <person name="Li Y."/>
            <person name="Liew Y.J."/>
            <person name="Baumgarten S."/>
            <person name="Simakov O."/>
            <person name="Wilson M."/>
            <person name="Piel J."/>
            <person name="Ashoor H."/>
            <person name="Bougouffa S."/>
            <person name="Bajic V.B."/>
            <person name="Ryu T."/>
            <person name="Ravasi T."/>
            <person name="Bayer T."/>
            <person name="Micklem G."/>
            <person name="Kim H."/>
            <person name="Bhak J."/>
            <person name="Lajeunesse T.C."/>
            <person name="Voolstra C.R."/>
        </authorList>
    </citation>
    <scope>NUCLEOTIDE SEQUENCE [LARGE SCALE GENOMIC DNA]</scope>
    <source>
        <strain evidence="1 2">CCMP2467</strain>
    </source>
</reference>
<evidence type="ECO:0000313" key="1">
    <source>
        <dbReference type="EMBL" id="OLQ05139.1"/>
    </source>
</evidence>
<evidence type="ECO:0000313" key="2">
    <source>
        <dbReference type="Proteomes" id="UP000186817"/>
    </source>
</evidence>
<sequence>MAACRPPGIISENGEPPAECHLEAHFTLAGVDPLDFPLVFPARQVAPPQLHGGADKRFPFSFQFWLEDVGVQRLRGEE</sequence>
<gene>
    <name evidence="1" type="ORF">AK812_SmicGene11700</name>
</gene>
<dbReference type="EMBL" id="LSRX01000193">
    <property type="protein sequence ID" value="OLQ05139.1"/>
    <property type="molecule type" value="Genomic_DNA"/>
</dbReference>
<dbReference type="Proteomes" id="UP000186817">
    <property type="component" value="Unassembled WGS sequence"/>
</dbReference>
<protein>
    <submittedName>
        <fullName evidence="1">Uncharacterized protein</fullName>
    </submittedName>
</protein>
<keyword evidence="2" id="KW-1185">Reference proteome</keyword>
<comment type="caution">
    <text evidence="1">The sequence shown here is derived from an EMBL/GenBank/DDBJ whole genome shotgun (WGS) entry which is preliminary data.</text>
</comment>
<name>A0A1Q9ECJ2_SYMMI</name>
<proteinExistence type="predicted"/>
<organism evidence="1 2">
    <name type="scientific">Symbiodinium microadriaticum</name>
    <name type="common">Dinoflagellate</name>
    <name type="synonym">Zooxanthella microadriatica</name>
    <dbReference type="NCBI Taxonomy" id="2951"/>
    <lineage>
        <taxon>Eukaryota</taxon>
        <taxon>Sar</taxon>
        <taxon>Alveolata</taxon>
        <taxon>Dinophyceae</taxon>
        <taxon>Suessiales</taxon>
        <taxon>Symbiodiniaceae</taxon>
        <taxon>Symbiodinium</taxon>
    </lineage>
</organism>
<accession>A0A1Q9ECJ2</accession>
<dbReference type="AlphaFoldDB" id="A0A1Q9ECJ2"/>